<name>A0A4R3L2J4_9GAMM</name>
<evidence type="ECO:0000313" key="2">
    <source>
        <dbReference type="EMBL" id="TCS93793.1"/>
    </source>
</evidence>
<dbReference type="Proteomes" id="UP000294599">
    <property type="component" value="Unassembled WGS sequence"/>
</dbReference>
<comment type="caution">
    <text evidence="2">The sequence shown here is derived from an EMBL/GenBank/DDBJ whole genome shotgun (WGS) entry which is preliminary data.</text>
</comment>
<keyword evidence="1" id="KW-0812">Transmembrane</keyword>
<gene>
    <name evidence="2" type="ORF">EDC25_12548</name>
</gene>
<evidence type="ECO:0000313" key="3">
    <source>
        <dbReference type="Proteomes" id="UP000294599"/>
    </source>
</evidence>
<sequence length="182" mass="20362">MNRKRISRGTMIGVAVLFLTPFIVALVLNRLGWHPTATRNNGVLVQPPEALGELELRTRSGTGIAVVNPDHRFTLVVRLPAVCDDACMQRLDELYRVRYSLHRHAPRLAIALVAPAVMPDLPEALNVLDEGSVDRLHEASPRFATQADWSGLLVDDKGFLMLEFPPDLEARLMRRDLGRLIK</sequence>
<evidence type="ECO:0008006" key="4">
    <source>
        <dbReference type="Google" id="ProtNLM"/>
    </source>
</evidence>
<dbReference type="EMBL" id="SMAF01000025">
    <property type="protein sequence ID" value="TCS93793.1"/>
    <property type="molecule type" value="Genomic_DNA"/>
</dbReference>
<evidence type="ECO:0000256" key="1">
    <source>
        <dbReference type="SAM" id="Phobius"/>
    </source>
</evidence>
<organism evidence="2 3">
    <name type="scientific">Pseudofulvimonas gallinarii</name>
    <dbReference type="NCBI Taxonomy" id="634155"/>
    <lineage>
        <taxon>Bacteria</taxon>
        <taxon>Pseudomonadati</taxon>
        <taxon>Pseudomonadota</taxon>
        <taxon>Gammaproteobacteria</taxon>
        <taxon>Lysobacterales</taxon>
        <taxon>Rhodanobacteraceae</taxon>
        <taxon>Pseudofulvimonas</taxon>
    </lineage>
</organism>
<feature type="transmembrane region" description="Helical" evidence="1">
    <location>
        <begin position="12"/>
        <end position="33"/>
    </location>
</feature>
<keyword evidence="1" id="KW-0472">Membrane</keyword>
<dbReference type="OrthoDB" id="9785445at2"/>
<keyword evidence="1" id="KW-1133">Transmembrane helix</keyword>
<protein>
    <recommendedName>
        <fullName evidence="4">Cytochrome oxidase Cu insertion factor (SCO1/SenC/PrrC family)</fullName>
    </recommendedName>
</protein>
<accession>A0A4R3L2J4</accession>
<keyword evidence="3" id="KW-1185">Reference proteome</keyword>
<dbReference type="RefSeq" id="WP_132577599.1">
    <property type="nucleotide sequence ID" value="NZ_JBHLWF010000080.1"/>
</dbReference>
<reference evidence="2 3" key="1">
    <citation type="submission" date="2019-03" db="EMBL/GenBank/DDBJ databases">
        <title>Genomic Encyclopedia of Type Strains, Phase IV (KMG-IV): sequencing the most valuable type-strain genomes for metagenomic binning, comparative biology and taxonomic classification.</title>
        <authorList>
            <person name="Goeker M."/>
        </authorList>
    </citation>
    <scope>NUCLEOTIDE SEQUENCE [LARGE SCALE GENOMIC DNA]</scope>
    <source>
        <strain evidence="2 3">DSM 21944</strain>
    </source>
</reference>
<dbReference type="AlphaFoldDB" id="A0A4R3L2J4"/>
<proteinExistence type="predicted"/>